<dbReference type="InterPro" id="IPR036188">
    <property type="entry name" value="FAD/NAD-bd_sf"/>
</dbReference>
<comment type="cofactor">
    <cofactor evidence="2">
        <name>FAD</name>
        <dbReference type="ChEBI" id="CHEBI:57692"/>
    </cofactor>
</comment>
<dbReference type="PROSITE" id="PS51257">
    <property type="entry name" value="PROKAR_LIPOPROTEIN"/>
    <property type="match status" value="1"/>
</dbReference>
<dbReference type="Gene3D" id="3.50.50.60">
    <property type="entry name" value="FAD/NAD(P)-binding domain"/>
    <property type="match status" value="1"/>
</dbReference>
<keyword evidence="5" id="KW-1185">Reference proteome</keyword>
<dbReference type="InterPro" id="IPR012132">
    <property type="entry name" value="GMC_OxRdtase"/>
</dbReference>
<dbReference type="Pfam" id="PF05199">
    <property type="entry name" value="GMC_oxred_C"/>
    <property type="match status" value="1"/>
</dbReference>
<dbReference type="GO" id="GO:0050660">
    <property type="term" value="F:flavin adenine dinucleotide binding"/>
    <property type="evidence" value="ECO:0007669"/>
    <property type="project" value="InterPro"/>
</dbReference>
<dbReference type="Pfam" id="PF00732">
    <property type="entry name" value="GMC_oxred_N"/>
    <property type="match status" value="1"/>
</dbReference>
<dbReference type="PROSITE" id="PS00624">
    <property type="entry name" value="GMC_OXRED_2"/>
    <property type="match status" value="1"/>
</dbReference>
<reference evidence="4" key="1">
    <citation type="submission" date="2021-07" db="EMBL/GenBank/DDBJ databases">
        <authorList>
            <person name="Durling M."/>
        </authorList>
    </citation>
    <scope>NUCLEOTIDE SEQUENCE</scope>
</reference>
<dbReference type="SUPFAM" id="SSF51905">
    <property type="entry name" value="FAD/NAD(P)-binding domain"/>
    <property type="match status" value="1"/>
</dbReference>
<dbReference type="InterPro" id="IPR000172">
    <property type="entry name" value="GMC_OxRdtase_N"/>
</dbReference>
<evidence type="ECO:0000256" key="2">
    <source>
        <dbReference type="PIRSR" id="PIRSR000137-2"/>
    </source>
</evidence>
<dbReference type="InterPro" id="IPR007867">
    <property type="entry name" value="GMC_OxRtase_C"/>
</dbReference>
<dbReference type="PANTHER" id="PTHR11552:SF115">
    <property type="entry name" value="DEHYDROGENASE XPTC-RELATED"/>
    <property type="match status" value="1"/>
</dbReference>
<dbReference type="PANTHER" id="PTHR11552">
    <property type="entry name" value="GLUCOSE-METHANOL-CHOLINE GMC OXIDOREDUCTASE"/>
    <property type="match status" value="1"/>
</dbReference>
<protein>
    <recommendedName>
        <fullName evidence="3">Glucose-methanol-choline oxidoreductase N-terminal domain-containing protein</fullName>
    </recommendedName>
</protein>
<comment type="caution">
    <text evidence="4">The sequence shown here is derived from an EMBL/GenBank/DDBJ whole genome shotgun (WGS) entry which is preliminary data.</text>
</comment>
<dbReference type="Proteomes" id="UP000696280">
    <property type="component" value="Unassembled WGS sequence"/>
</dbReference>
<keyword evidence="2" id="KW-0274">FAD</keyword>
<keyword evidence="2" id="KW-0285">Flavoprotein</keyword>
<evidence type="ECO:0000256" key="1">
    <source>
        <dbReference type="ARBA" id="ARBA00010790"/>
    </source>
</evidence>
<evidence type="ECO:0000259" key="3">
    <source>
        <dbReference type="PROSITE" id="PS00624"/>
    </source>
</evidence>
<dbReference type="SUPFAM" id="SSF54373">
    <property type="entry name" value="FAD-linked reductases, C-terminal domain"/>
    <property type="match status" value="1"/>
</dbReference>
<evidence type="ECO:0000313" key="4">
    <source>
        <dbReference type="EMBL" id="CAG8961949.1"/>
    </source>
</evidence>
<sequence length="538" mass="59590">MPQLRFNITSVGTYQVPVIVGAVVGGCSAINAMAFPRGQRDDYDRWEELGGGEGGENGWGWKGMWRYFLKASRFKEPNPALVKQFGIRYDKKYWGSENGTSVWASWANFQWPATKILYEAWKEIPGIEYPDDNGQGESGPQWFPSSVDPATITRSYSNTAHYQPHKSRTNYHLITEHKVSRINFATADGKKPKAESITFVSRETGERRTVFARKEVILAAGAVHSPQILQRSGVGPRKLLEEAGIELVKELPGVGMNFQDHTSLNLGYNFTTQPFPNLDALATNATYQAEVDETWNKTRVGPYSAWGNTASHALVSFPVISPDNYQDLANQIENQDPAAYFPPETHPTVIAGYKVHLRVLAKGMRSKNTGWIQIANAPSGNAALTNSHPLSRGTIMLNTSDPECEPVVDYRAMTNPLDIKIFVEMIRLMRRYILADGIIKQLSPVWYNPPLEMTTDEEIGDWAKRTDVLLPTVYHAIGTCSKMPLEWGGVVSEDLRVHGVEGLSVVDASIIPSLVGATTSQSVYAVAEKAADLIKARG</sequence>
<evidence type="ECO:0000313" key="5">
    <source>
        <dbReference type="Proteomes" id="UP000696280"/>
    </source>
</evidence>
<proteinExistence type="inferred from homology"/>
<organism evidence="4 5">
    <name type="scientific">Hymenoscyphus fraxineus</name>
    <dbReference type="NCBI Taxonomy" id="746836"/>
    <lineage>
        <taxon>Eukaryota</taxon>
        <taxon>Fungi</taxon>
        <taxon>Dikarya</taxon>
        <taxon>Ascomycota</taxon>
        <taxon>Pezizomycotina</taxon>
        <taxon>Leotiomycetes</taxon>
        <taxon>Helotiales</taxon>
        <taxon>Helotiaceae</taxon>
        <taxon>Hymenoscyphus</taxon>
    </lineage>
</organism>
<name>A0A9N9L9I9_9HELO</name>
<dbReference type="OrthoDB" id="269227at2759"/>
<dbReference type="PIRSF" id="PIRSF000137">
    <property type="entry name" value="Alcohol_oxidase"/>
    <property type="match status" value="1"/>
</dbReference>
<dbReference type="AlphaFoldDB" id="A0A9N9L9I9"/>
<dbReference type="Gene3D" id="3.30.560.10">
    <property type="entry name" value="Glucose Oxidase, domain 3"/>
    <property type="match status" value="1"/>
</dbReference>
<dbReference type="EMBL" id="CAJVRL010000121">
    <property type="protein sequence ID" value="CAG8961949.1"/>
    <property type="molecule type" value="Genomic_DNA"/>
</dbReference>
<feature type="domain" description="Glucose-methanol-choline oxidoreductase N-terminal" evidence="3">
    <location>
        <begin position="221"/>
        <end position="235"/>
    </location>
</feature>
<dbReference type="GO" id="GO:0016614">
    <property type="term" value="F:oxidoreductase activity, acting on CH-OH group of donors"/>
    <property type="evidence" value="ECO:0007669"/>
    <property type="project" value="InterPro"/>
</dbReference>
<gene>
    <name evidence="4" type="ORF">HYFRA_00013729</name>
</gene>
<comment type="similarity">
    <text evidence="1">Belongs to the GMC oxidoreductase family.</text>
</comment>
<feature type="binding site" evidence="2">
    <location>
        <position position="23"/>
    </location>
    <ligand>
        <name>FAD</name>
        <dbReference type="ChEBI" id="CHEBI:57692"/>
    </ligand>
</feature>
<dbReference type="GO" id="GO:0044550">
    <property type="term" value="P:secondary metabolite biosynthetic process"/>
    <property type="evidence" value="ECO:0007669"/>
    <property type="project" value="TreeGrafter"/>
</dbReference>
<feature type="binding site" evidence="2">
    <location>
        <position position="179"/>
    </location>
    <ligand>
        <name>FAD</name>
        <dbReference type="ChEBI" id="CHEBI:57692"/>
    </ligand>
</feature>
<accession>A0A9N9L9I9</accession>